<accession>A0ABR4H0C5</accession>
<sequence length="138" mass="16215">MEVKEAEEGIFNAAFVHHHREQLTFSTEIVSKREQRAARYAAYAIPDPDFDKYKDRQNLFATTEGLSISAMREIFFQLPIWRAENVGIRYRQITARDDTELDLRVYKDITVRCQQLFRWTTIGTAERMPIKLGIDRTA</sequence>
<dbReference type="EMBL" id="JBFXLT010000101">
    <property type="protein sequence ID" value="KAL2808894.1"/>
    <property type="molecule type" value="Genomic_DNA"/>
</dbReference>
<keyword evidence="2" id="KW-1185">Reference proteome</keyword>
<organism evidence="1 2">
    <name type="scientific">Aspergillus granulosus</name>
    <dbReference type="NCBI Taxonomy" id="176169"/>
    <lineage>
        <taxon>Eukaryota</taxon>
        <taxon>Fungi</taxon>
        <taxon>Dikarya</taxon>
        <taxon>Ascomycota</taxon>
        <taxon>Pezizomycotina</taxon>
        <taxon>Eurotiomycetes</taxon>
        <taxon>Eurotiomycetidae</taxon>
        <taxon>Eurotiales</taxon>
        <taxon>Aspergillaceae</taxon>
        <taxon>Aspergillus</taxon>
        <taxon>Aspergillus subgen. Nidulantes</taxon>
    </lineage>
</organism>
<comment type="caution">
    <text evidence="1">The sequence shown here is derived from an EMBL/GenBank/DDBJ whole genome shotgun (WGS) entry which is preliminary data.</text>
</comment>
<protein>
    <submittedName>
        <fullName evidence="1">Uncharacterized protein</fullName>
    </submittedName>
</protein>
<gene>
    <name evidence="1" type="ORF">BJX63DRAFT_435698</name>
</gene>
<evidence type="ECO:0000313" key="2">
    <source>
        <dbReference type="Proteomes" id="UP001610334"/>
    </source>
</evidence>
<dbReference type="Proteomes" id="UP001610334">
    <property type="component" value="Unassembled WGS sequence"/>
</dbReference>
<reference evidence="1 2" key="1">
    <citation type="submission" date="2024-07" db="EMBL/GenBank/DDBJ databases">
        <title>Section-level genome sequencing and comparative genomics of Aspergillus sections Usti and Cavernicolus.</title>
        <authorList>
            <consortium name="Lawrence Berkeley National Laboratory"/>
            <person name="Nybo J.L."/>
            <person name="Vesth T.C."/>
            <person name="Theobald S."/>
            <person name="Frisvad J.C."/>
            <person name="Larsen T.O."/>
            <person name="Kjaerboelling I."/>
            <person name="Rothschild-Mancinelli K."/>
            <person name="Lyhne E.K."/>
            <person name="Kogle M.E."/>
            <person name="Barry K."/>
            <person name="Clum A."/>
            <person name="Na H."/>
            <person name="Ledsgaard L."/>
            <person name="Lin J."/>
            <person name="Lipzen A."/>
            <person name="Kuo A."/>
            <person name="Riley R."/>
            <person name="Mondo S."/>
            <person name="Labutti K."/>
            <person name="Haridas S."/>
            <person name="Pangalinan J."/>
            <person name="Salamov A.A."/>
            <person name="Simmons B.A."/>
            <person name="Magnuson J.K."/>
            <person name="Chen J."/>
            <person name="Drula E."/>
            <person name="Henrissat B."/>
            <person name="Wiebenga A."/>
            <person name="Lubbers R.J."/>
            <person name="Gomes A.C."/>
            <person name="Makela M.R."/>
            <person name="Stajich J."/>
            <person name="Grigoriev I.V."/>
            <person name="Mortensen U.H."/>
            <person name="De Vries R.P."/>
            <person name="Baker S.E."/>
            <person name="Andersen M.R."/>
        </authorList>
    </citation>
    <scope>NUCLEOTIDE SEQUENCE [LARGE SCALE GENOMIC DNA]</scope>
    <source>
        <strain evidence="1 2">CBS 588.65</strain>
    </source>
</reference>
<proteinExistence type="predicted"/>
<evidence type="ECO:0000313" key="1">
    <source>
        <dbReference type="EMBL" id="KAL2808894.1"/>
    </source>
</evidence>
<name>A0ABR4H0C5_9EURO</name>